<name>A0A2P1PXQ1_9GAMM</name>
<dbReference type="CDD" id="cd00564">
    <property type="entry name" value="TMP_TenI"/>
    <property type="match status" value="1"/>
</dbReference>
<evidence type="ECO:0000259" key="12">
    <source>
        <dbReference type="Pfam" id="PF02581"/>
    </source>
</evidence>
<dbReference type="KEGG" id="xba:C7S18_21650"/>
<feature type="binding site" evidence="9">
    <location>
        <begin position="136"/>
        <end position="138"/>
    </location>
    <ligand>
        <name>2-[(2R,5Z)-2-carboxy-4-methylthiazol-5(2H)-ylidene]ethyl phosphate</name>
        <dbReference type="ChEBI" id="CHEBI:62899"/>
    </ligand>
</feature>
<proteinExistence type="inferred from homology"/>
<dbReference type="InterPro" id="IPR013785">
    <property type="entry name" value="Aldolase_TIM"/>
</dbReference>
<evidence type="ECO:0000256" key="8">
    <source>
        <dbReference type="ARBA" id="ARBA00047883"/>
    </source>
</evidence>
<gene>
    <name evidence="9" type="primary">thiE</name>
    <name evidence="13" type="ORF">C7S18_21650</name>
</gene>
<comment type="caution">
    <text evidence="9">Lacks conserved residue(s) required for the propagation of feature annotation.</text>
</comment>
<dbReference type="InterPro" id="IPR034291">
    <property type="entry name" value="TMP_synthase"/>
</dbReference>
<comment type="cofactor">
    <cofactor evidence="9">
        <name>Mg(2+)</name>
        <dbReference type="ChEBI" id="CHEBI:18420"/>
    </cofactor>
    <text evidence="9">Binds 1 Mg(2+) ion per subunit.</text>
</comment>
<dbReference type="GO" id="GO:0004789">
    <property type="term" value="F:thiamine-phosphate diphosphorylase activity"/>
    <property type="evidence" value="ECO:0007669"/>
    <property type="project" value="UniProtKB-UniRule"/>
</dbReference>
<dbReference type="InterPro" id="IPR036206">
    <property type="entry name" value="ThiamineP_synth_sf"/>
</dbReference>
<dbReference type="NCBIfam" id="TIGR00693">
    <property type="entry name" value="thiE"/>
    <property type="match status" value="1"/>
</dbReference>
<evidence type="ECO:0000256" key="5">
    <source>
        <dbReference type="ARBA" id="ARBA00022977"/>
    </source>
</evidence>
<feature type="binding site" evidence="9">
    <location>
        <position position="70"/>
    </location>
    <ligand>
        <name>4-amino-2-methyl-5-(diphosphooxymethyl)pyrimidine</name>
        <dbReference type="ChEBI" id="CHEBI:57841"/>
    </ligand>
</feature>
<dbReference type="Proteomes" id="UP000241074">
    <property type="component" value="Chromosome"/>
</dbReference>
<evidence type="ECO:0000313" key="14">
    <source>
        <dbReference type="Proteomes" id="UP000241074"/>
    </source>
</evidence>
<comment type="pathway">
    <text evidence="1 9 11">Cofactor biosynthesis; thiamine diphosphate biosynthesis; thiamine phosphate from 4-amino-2-methyl-5-diphosphomethylpyrimidine and 4-methyl-5-(2-phosphoethyl)-thiazole: step 1/1.</text>
</comment>
<dbReference type="OrthoDB" id="9789949at2"/>
<dbReference type="HAMAP" id="MF_00097">
    <property type="entry name" value="TMP_synthase"/>
    <property type="match status" value="1"/>
</dbReference>
<reference evidence="13 14" key="1">
    <citation type="submission" date="2018-03" db="EMBL/GenBank/DDBJ databases">
        <title>Ahniella affigens gen. nov., sp. nov., a gammaproteobacterium isolated from sandy soil near a stream.</title>
        <authorList>
            <person name="Ko Y."/>
            <person name="Kim J.-H."/>
        </authorList>
    </citation>
    <scope>NUCLEOTIDE SEQUENCE [LARGE SCALE GENOMIC DNA]</scope>
    <source>
        <strain evidence="13 14">D13</strain>
    </source>
</reference>
<dbReference type="GO" id="GO:0009229">
    <property type="term" value="P:thiamine diphosphate biosynthetic process"/>
    <property type="evidence" value="ECO:0007669"/>
    <property type="project" value="UniProtKB-UniRule"/>
</dbReference>
<dbReference type="Pfam" id="PF02581">
    <property type="entry name" value="TMP-TENI"/>
    <property type="match status" value="1"/>
</dbReference>
<comment type="catalytic activity">
    <reaction evidence="6 9 10">
        <text>4-methyl-5-(2-phosphooxyethyl)-thiazole + 4-amino-2-methyl-5-(diphosphooxymethyl)pyrimidine + H(+) = thiamine phosphate + diphosphate</text>
        <dbReference type="Rhea" id="RHEA:22328"/>
        <dbReference type="ChEBI" id="CHEBI:15378"/>
        <dbReference type="ChEBI" id="CHEBI:33019"/>
        <dbReference type="ChEBI" id="CHEBI:37575"/>
        <dbReference type="ChEBI" id="CHEBI:57841"/>
        <dbReference type="ChEBI" id="CHEBI:58296"/>
        <dbReference type="EC" id="2.5.1.3"/>
    </reaction>
</comment>
<dbReference type="PANTHER" id="PTHR20857:SF15">
    <property type="entry name" value="THIAMINE-PHOSPHATE SYNTHASE"/>
    <property type="match status" value="1"/>
</dbReference>
<dbReference type="EMBL" id="CP027860">
    <property type="protein sequence ID" value="AVP99619.1"/>
    <property type="molecule type" value="Genomic_DNA"/>
</dbReference>
<feature type="binding site" evidence="9">
    <location>
        <position position="165"/>
    </location>
    <ligand>
        <name>2-[(2R,5Z)-2-carboxy-4-methylthiazol-5(2H)-ylidene]ethyl phosphate</name>
        <dbReference type="ChEBI" id="CHEBI:62899"/>
    </ligand>
</feature>
<dbReference type="PANTHER" id="PTHR20857">
    <property type="entry name" value="THIAMINE-PHOSPHATE PYROPHOSPHORYLASE"/>
    <property type="match status" value="1"/>
</dbReference>
<evidence type="ECO:0000256" key="4">
    <source>
        <dbReference type="ARBA" id="ARBA00022842"/>
    </source>
</evidence>
<comment type="catalytic activity">
    <reaction evidence="8 9 10">
        <text>2-[(2R,5Z)-2-carboxy-4-methylthiazol-5(2H)-ylidene]ethyl phosphate + 4-amino-2-methyl-5-(diphosphooxymethyl)pyrimidine + 2 H(+) = thiamine phosphate + CO2 + diphosphate</text>
        <dbReference type="Rhea" id="RHEA:47844"/>
        <dbReference type="ChEBI" id="CHEBI:15378"/>
        <dbReference type="ChEBI" id="CHEBI:16526"/>
        <dbReference type="ChEBI" id="CHEBI:33019"/>
        <dbReference type="ChEBI" id="CHEBI:37575"/>
        <dbReference type="ChEBI" id="CHEBI:57841"/>
        <dbReference type="ChEBI" id="CHEBI:62899"/>
        <dbReference type="EC" id="2.5.1.3"/>
    </reaction>
</comment>
<dbReference type="GO" id="GO:0000287">
    <property type="term" value="F:magnesium ion binding"/>
    <property type="evidence" value="ECO:0007669"/>
    <property type="project" value="UniProtKB-UniRule"/>
</dbReference>
<evidence type="ECO:0000256" key="10">
    <source>
        <dbReference type="RuleBase" id="RU003826"/>
    </source>
</evidence>
<keyword evidence="2 9" id="KW-0808">Transferase</keyword>
<dbReference type="GO" id="GO:0005737">
    <property type="term" value="C:cytoplasm"/>
    <property type="evidence" value="ECO:0007669"/>
    <property type="project" value="TreeGrafter"/>
</dbReference>
<feature type="binding site" evidence="9">
    <location>
        <begin position="38"/>
        <end position="42"/>
    </location>
    <ligand>
        <name>4-amino-2-methyl-5-(diphosphooxymethyl)pyrimidine</name>
        <dbReference type="ChEBI" id="CHEBI:57841"/>
    </ligand>
</feature>
<dbReference type="Gene3D" id="3.20.20.70">
    <property type="entry name" value="Aldolase class I"/>
    <property type="match status" value="1"/>
</dbReference>
<evidence type="ECO:0000256" key="9">
    <source>
        <dbReference type="HAMAP-Rule" id="MF_00097"/>
    </source>
</evidence>
<dbReference type="SUPFAM" id="SSF51391">
    <property type="entry name" value="Thiamin phosphate synthase"/>
    <property type="match status" value="1"/>
</dbReference>
<feature type="binding site" evidence="9">
    <location>
        <position position="109"/>
    </location>
    <ligand>
        <name>4-amino-2-methyl-5-(diphosphooxymethyl)pyrimidine</name>
        <dbReference type="ChEBI" id="CHEBI:57841"/>
    </ligand>
</feature>
<feature type="binding site" evidence="9">
    <location>
        <position position="139"/>
    </location>
    <ligand>
        <name>4-amino-2-methyl-5-(diphosphooxymethyl)pyrimidine</name>
        <dbReference type="ChEBI" id="CHEBI:57841"/>
    </ligand>
</feature>
<accession>A0A2P1PXQ1</accession>
<protein>
    <recommendedName>
        <fullName evidence="9">Thiamine-phosphate synthase</fullName>
        <shortName evidence="9">TP synthase</shortName>
        <shortName evidence="9">TPS</shortName>
        <ecNumber evidence="9">2.5.1.3</ecNumber>
    </recommendedName>
    <alternativeName>
        <fullName evidence="9">Thiamine-phosphate pyrophosphorylase</fullName>
        <shortName evidence="9">TMP pyrophosphorylase</shortName>
        <shortName evidence="9">TMP-PPase</shortName>
    </alternativeName>
</protein>
<comment type="function">
    <text evidence="9">Condenses 4-methyl-5-(beta-hydroxyethyl)thiazole monophosphate (THZ-P) and 2-methyl-4-amino-5-hydroxymethyl pyrimidine pyrophosphate (HMP-PP) to form thiamine monophosphate (TMP).</text>
</comment>
<dbReference type="UniPathway" id="UPA00060">
    <property type="reaction ID" value="UER00141"/>
</dbReference>
<dbReference type="AlphaFoldDB" id="A0A2P1PXQ1"/>
<evidence type="ECO:0000256" key="6">
    <source>
        <dbReference type="ARBA" id="ARBA00047334"/>
    </source>
</evidence>
<dbReference type="InterPro" id="IPR022998">
    <property type="entry name" value="ThiamineP_synth_TenI"/>
</dbReference>
<comment type="similarity">
    <text evidence="9 10">Belongs to the thiamine-phosphate synthase family.</text>
</comment>
<evidence type="ECO:0000256" key="7">
    <source>
        <dbReference type="ARBA" id="ARBA00047851"/>
    </source>
</evidence>
<evidence type="ECO:0000256" key="1">
    <source>
        <dbReference type="ARBA" id="ARBA00005165"/>
    </source>
</evidence>
<evidence type="ECO:0000256" key="3">
    <source>
        <dbReference type="ARBA" id="ARBA00022723"/>
    </source>
</evidence>
<keyword evidence="14" id="KW-1185">Reference proteome</keyword>
<reference evidence="13 14" key="2">
    <citation type="submission" date="2018-03" db="EMBL/GenBank/DDBJ databases">
        <authorList>
            <person name="Keele B.F."/>
        </authorList>
    </citation>
    <scope>NUCLEOTIDE SEQUENCE [LARGE SCALE GENOMIC DNA]</scope>
    <source>
        <strain evidence="13 14">D13</strain>
    </source>
</reference>
<sequence length="208" mass="22088">MFVPIVKGLYLLTEDGADDARLGVVTEAALAAGVKWLQYRDKSRDVGKRLRQAEALAARCRYWGAGLIINDDVDLALAVQAAGVHLGEHDGGLRDARDRLGPNAILGASCYNDLDRARAAAANGASYLAFGAVFASATKPLARHCPLSVLREARQFGLPVVAIGGITTDRAREVYDAGADAIAVLGEVWRDTEVGATVKTFLAQEPSR</sequence>
<evidence type="ECO:0000256" key="11">
    <source>
        <dbReference type="RuleBase" id="RU004253"/>
    </source>
</evidence>
<feature type="binding site" evidence="9">
    <location>
        <position position="90"/>
    </location>
    <ligand>
        <name>Mg(2+)</name>
        <dbReference type="ChEBI" id="CHEBI:18420"/>
    </ligand>
</feature>
<dbReference type="EC" id="2.5.1.3" evidence="9"/>
<feature type="domain" description="Thiamine phosphate synthase/TenI" evidence="12">
    <location>
        <begin position="9"/>
        <end position="186"/>
    </location>
</feature>
<evidence type="ECO:0000313" key="13">
    <source>
        <dbReference type="EMBL" id="AVP99619.1"/>
    </source>
</evidence>
<feature type="binding site" evidence="9">
    <location>
        <position position="71"/>
    </location>
    <ligand>
        <name>Mg(2+)</name>
        <dbReference type="ChEBI" id="CHEBI:18420"/>
    </ligand>
</feature>
<keyword evidence="3 9" id="KW-0479">Metal-binding</keyword>
<dbReference type="RefSeq" id="WP_106893536.1">
    <property type="nucleotide sequence ID" value="NZ_CP027860.1"/>
</dbReference>
<keyword evidence="5 9" id="KW-0784">Thiamine biosynthesis</keyword>
<comment type="catalytic activity">
    <reaction evidence="7 9 10">
        <text>2-(2-carboxy-4-methylthiazol-5-yl)ethyl phosphate + 4-amino-2-methyl-5-(diphosphooxymethyl)pyrimidine + 2 H(+) = thiamine phosphate + CO2 + diphosphate</text>
        <dbReference type="Rhea" id="RHEA:47848"/>
        <dbReference type="ChEBI" id="CHEBI:15378"/>
        <dbReference type="ChEBI" id="CHEBI:16526"/>
        <dbReference type="ChEBI" id="CHEBI:33019"/>
        <dbReference type="ChEBI" id="CHEBI:37575"/>
        <dbReference type="ChEBI" id="CHEBI:57841"/>
        <dbReference type="ChEBI" id="CHEBI:62890"/>
        <dbReference type="EC" id="2.5.1.3"/>
    </reaction>
</comment>
<organism evidence="13 14">
    <name type="scientific">Ahniella affigens</name>
    <dbReference type="NCBI Taxonomy" id="2021234"/>
    <lineage>
        <taxon>Bacteria</taxon>
        <taxon>Pseudomonadati</taxon>
        <taxon>Pseudomonadota</taxon>
        <taxon>Gammaproteobacteria</taxon>
        <taxon>Lysobacterales</taxon>
        <taxon>Rhodanobacteraceae</taxon>
        <taxon>Ahniella</taxon>
    </lineage>
</organism>
<dbReference type="GO" id="GO:0009228">
    <property type="term" value="P:thiamine biosynthetic process"/>
    <property type="evidence" value="ECO:0007669"/>
    <property type="project" value="UniProtKB-KW"/>
</dbReference>
<keyword evidence="4 9" id="KW-0460">Magnesium</keyword>
<evidence type="ECO:0000256" key="2">
    <source>
        <dbReference type="ARBA" id="ARBA00022679"/>
    </source>
</evidence>